<name>A0A453N4I8_AEGTS</name>
<dbReference type="PANTHER" id="PTHR37754:SF1">
    <property type="entry name" value="CALCIUM ION-BINDING PROTEIN"/>
    <property type="match status" value="1"/>
</dbReference>
<dbReference type="EnsemblPlants" id="AET6Gv20214300.7">
    <property type="protein sequence ID" value="AET6Gv20214300.7"/>
    <property type="gene ID" value="AET6Gv20214300"/>
</dbReference>
<dbReference type="PANTHER" id="PTHR37754">
    <property type="entry name" value="CALCIUM ION-BINDING PROTEIN"/>
    <property type="match status" value="1"/>
</dbReference>
<protein>
    <submittedName>
        <fullName evidence="2">Uncharacterized protein</fullName>
    </submittedName>
</protein>
<dbReference type="Pfam" id="PF25284">
    <property type="entry name" value="DUF7874"/>
    <property type="match status" value="1"/>
</dbReference>
<organism evidence="2 3">
    <name type="scientific">Aegilops tauschii subsp. strangulata</name>
    <name type="common">Goatgrass</name>
    <dbReference type="NCBI Taxonomy" id="200361"/>
    <lineage>
        <taxon>Eukaryota</taxon>
        <taxon>Viridiplantae</taxon>
        <taxon>Streptophyta</taxon>
        <taxon>Embryophyta</taxon>
        <taxon>Tracheophyta</taxon>
        <taxon>Spermatophyta</taxon>
        <taxon>Magnoliopsida</taxon>
        <taxon>Liliopsida</taxon>
        <taxon>Poales</taxon>
        <taxon>Poaceae</taxon>
        <taxon>BOP clade</taxon>
        <taxon>Pooideae</taxon>
        <taxon>Triticodae</taxon>
        <taxon>Triticeae</taxon>
        <taxon>Triticinae</taxon>
        <taxon>Aegilops</taxon>
    </lineage>
</organism>
<reference evidence="2" key="5">
    <citation type="journal article" date="2021" name="G3 (Bethesda)">
        <title>Aegilops tauschii genome assembly Aet v5.0 features greater sequence contiguity and improved annotation.</title>
        <authorList>
            <person name="Wang L."/>
            <person name="Zhu T."/>
            <person name="Rodriguez J.C."/>
            <person name="Deal K.R."/>
            <person name="Dubcovsky J."/>
            <person name="McGuire P.E."/>
            <person name="Lux T."/>
            <person name="Spannagl M."/>
            <person name="Mayer K.F.X."/>
            <person name="Baldrich P."/>
            <person name="Meyers B.C."/>
            <person name="Huo N."/>
            <person name="Gu Y.Q."/>
            <person name="Zhou H."/>
            <person name="Devos K.M."/>
            <person name="Bennetzen J.L."/>
            <person name="Unver T."/>
            <person name="Budak H."/>
            <person name="Gulick P.J."/>
            <person name="Galiba G."/>
            <person name="Kalapos B."/>
            <person name="Nelson D.R."/>
            <person name="Li P."/>
            <person name="You F.M."/>
            <person name="Luo M.C."/>
            <person name="Dvorak J."/>
        </authorList>
    </citation>
    <scope>NUCLEOTIDE SEQUENCE [LARGE SCALE GENOMIC DNA]</scope>
    <source>
        <strain evidence="2">cv. AL8/78</strain>
    </source>
</reference>
<evidence type="ECO:0000256" key="1">
    <source>
        <dbReference type="SAM" id="Phobius"/>
    </source>
</evidence>
<feature type="transmembrane region" description="Helical" evidence="1">
    <location>
        <begin position="144"/>
        <end position="165"/>
    </location>
</feature>
<keyword evidence="1" id="KW-0812">Transmembrane</keyword>
<keyword evidence="1" id="KW-1133">Transmembrane helix</keyword>
<dbReference type="InterPro" id="IPR057196">
    <property type="entry name" value="DUF7874"/>
</dbReference>
<evidence type="ECO:0000313" key="3">
    <source>
        <dbReference type="Proteomes" id="UP000015105"/>
    </source>
</evidence>
<accession>A0A453N4I8</accession>
<reference evidence="2" key="3">
    <citation type="journal article" date="2017" name="Nature">
        <title>Genome sequence of the progenitor of the wheat D genome Aegilops tauschii.</title>
        <authorList>
            <person name="Luo M.C."/>
            <person name="Gu Y.Q."/>
            <person name="Puiu D."/>
            <person name="Wang H."/>
            <person name="Twardziok S.O."/>
            <person name="Deal K.R."/>
            <person name="Huo N."/>
            <person name="Zhu T."/>
            <person name="Wang L."/>
            <person name="Wang Y."/>
            <person name="McGuire P.E."/>
            <person name="Liu S."/>
            <person name="Long H."/>
            <person name="Ramasamy R.K."/>
            <person name="Rodriguez J.C."/>
            <person name="Van S.L."/>
            <person name="Yuan L."/>
            <person name="Wang Z."/>
            <person name="Xia Z."/>
            <person name="Xiao L."/>
            <person name="Anderson O.D."/>
            <person name="Ouyang S."/>
            <person name="Liang Y."/>
            <person name="Zimin A.V."/>
            <person name="Pertea G."/>
            <person name="Qi P."/>
            <person name="Bennetzen J.L."/>
            <person name="Dai X."/>
            <person name="Dawson M.W."/>
            <person name="Muller H.G."/>
            <person name="Kugler K."/>
            <person name="Rivarola-Duarte L."/>
            <person name="Spannagl M."/>
            <person name="Mayer K.F.X."/>
            <person name="Lu F.H."/>
            <person name="Bevan M.W."/>
            <person name="Leroy P."/>
            <person name="Li P."/>
            <person name="You F.M."/>
            <person name="Sun Q."/>
            <person name="Liu Z."/>
            <person name="Lyons E."/>
            <person name="Wicker T."/>
            <person name="Salzberg S.L."/>
            <person name="Devos K.M."/>
            <person name="Dvorak J."/>
        </authorList>
    </citation>
    <scope>NUCLEOTIDE SEQUENCE [LARGE SCALE GENOMIC DNA]</scope>
    <source>
        <strain evidence="2">cv. AL8/78</strain>
    </source>
</reference>
<evidence type="ECO:0000313" key="2">
    <source>
        <dbReference type="EnsemblPlants" id="AET6Gv20214300.7"/>
    </source>
</evidence>
<reference evidence="2" key="4">
    <citation type="submission" date="2019-03" db="UniProtKB">
        <authorList>
            <consortium name="EnsemblPlants"/>
        </authorList>
    </citation>
    <scope>IDENTIFICATION</scope>
</reference>
<dbReference type="AlphaFoldDB" id="A0A453N4I8"/>
<sequence length="179" mass="19711">VLLPAPIMGLPFSALNKLGVPGLGAVTTGQVYDRHFKDRDTGTFKDFHLAYVEFCKYFNTVLPGQDFDTPDRGELEQAFHKKWAVADEPGRKKMFIEYMQENVHEAKVDDSLFIMAGLAAPAAAIIAKKSGESIPQVKKFKVHLIPNVIFVPVCTLVAIMGATAVQMSKKSKDNNKPTS</sequence>
<reference evidence="3" key="1">
    <citation type="journal article" date="2014" name="Science">
        <title>Ancient hybridizations among the ancestral genomes of bread wheat.</title>
        <authorList>
            <consortium name="International Wheat Genome Sequencing Consortium,"/>
            <person name="Marcussen T."/>
            <person name="Sandve S.R."/>
            <person name="Heier L."/>
            <person name="Spannagl M."/>
            <person name="Pfeifer M."/>
            <person name="Jakobsen K.S."/>
            <person name="Wulff B.B."/>
            <person name="Steuernagel B."/>
            <person name="Mayer K.F."/>
            <person name="Olsen O.A."/>
        </authorList>
    </citation>
    <scope>NUCLEOTIDE SEQUENCE [LARGE SCALE GENOMIC DNA]</scope>
    <source>
        <strain evidence="3">cv. AL8/78</strain>
    </source>
</reference>
<dbReference type="Gramene" id="AET6Gv20214300.7">
    <property type="protein sequence ID" value="AET6Gv20214300.7"/>
    <property type="gene ID" value="AET6Gv20214300"/>
</dbReference>
<keyword evidence="1" id="KW-0472">Membrane</keyword>
<proteinExistence type="predicted"/>
<dbReference type="Proteomes" id="UP000015105">
    <property type="component" value="Chromosome 6D"/>
</dbReference>
<reference evidence="3" key="2">
    <citation type="journal article" date="2017" name="Nat. Plants">
        <title>The Aegilops tauschii genome reveals multiple impacts of transposons.</title>
        <authorList>
            <person name="Zhao G."/>
            <person name="Zou C."/>
            <person name="Li K."/>
            <person name="Wang K."/>
            <person name="Li T."/>
            <person name="Gao L."/>
            <person name="Zhang X."/>
            <person name="Wang H."/>
            <person name="Yang Z."/>
            <person name="Liu X."/>
            <person name="Jiang W."/>
            <person name="Mao L."/>
            <person name="Kong X."/>
            <person name="Jiao Y."/>
            <person name="Jia J."/>
        </authorList>
    </citation>
    <scope>NUCLEOTIDE SEQUENCE [LARGE SCALE GENOMIC DNA]</scope>
    <source>
        <strain evidence="3">cv. AL8/78</strain>
    </source>
</reference>
<keyword evidence="3" id="KW-1185">Reference proteome</keyword>